<organism evidence="1 2">
    <name type="scientific">Eiseniibacteriota bacterium</name>
    <dbReference type="NCBI Taxonomy" id="2212470"/>
    <lineage>
        <taxon>Bacteria</taxon>
        <taxon>Candidatus Eiseniibacteriota</taxon>
    </lineage>
</organism>
<reference evidence="1" key="1">
    <citation type="submission" date="2020-07" db="EMBL/GenBank/DDBJ databases">
        <title>Huge and variable diversity of episymbiotic CPR bacteria and DPANN archaea in groundwater ecosystems.</title>
        <authorList>
            <person name="He C.Y."/>
            <person name="Keren R."/>
            <person name="Whittaker M."/>
            <person name="Farag I.F."/>
            <person name="Doudna J."/>
            <person name="Cate J.H.D."/>
            <person name="Banfield J.F."/>
        </authorList>
    </citation>
    <scope>NUCLEOTIDE SEQUENCE</scope>
    <source>
        <strain evidence="1">NC_groundwater_1813_Pr3_B-0.1um_71_17</strain>
    </source>
</reference>
<accession>A0A933SCD4</accession>
<comment type="caution">
    <text evidence="1">The sequence shown here is derived from an EMBL/GenBank/DDBJ whole genome shotgun (WGS) entry which is preliminary data.</text>
</comment>
<dbReference type="AlphaFoldDB" id="A0A933SCD4"/>
<gene>
    <name evidence="1" type="ORF">HZA61_06845</name>
</gene>
<name>A0A933SCD4_UNCEI</name>
<proteinExistence type="predicted"/>
<dbReference type="Proteomes" id="UP000696931">
    <property type="component" value="Unassembled WGS sequence"/>
</dbReference>
<dbReference type="EMBL" id="JACRIW010000045">
    <property type="protein sequence ID" value="MBI5169188.1"/>
    <property type="molecule type" value="Genomic_DNA"/>
</dbReference>
<evidence type="ECO:0000313" key="1">
    <source>
        <dbReference type="EMBL" id="MBI5169188.1"/>
    </source>
</evidence>
<sequence>MTTLVCHACGTPISYAEPVPRDGECEKCRADLRACRNCRHWNPRLNNECNETEADSISDKTRRNFCEFFYFSREAFTGSPGGVDAQKSREAEARRKLEELFRKPAKPEADEE</sequence>
<evidence type="ECO:0000313" key="2">
    <source>
        <dbReference type="Proteomes" id="UP000696931"/>
    </source>
</evidence>
<protein>
    <submittedName>
        <fullName evidence="1">Uncharacterized protein</fullName>
    </submittedName>
</protein>